<evidence type="ECO:0000256" key="1">
    <source>
        <dbReference type="SAM" id="Phobius"/>
    </source>
</evidence>
<comment type="caution">
    <text evidence="2">The sequence shown here is derived from an EMBL/GenBank/DDBJ whole genome shotgun (WGS) entry which is preliminary data.</text>
</comment>
<gene>
    <name evidence="2" type="ORF">EX242_10430</name>
</gene>
<name>A0AAP2JY69_PRORE</name>
<protein>
    <submittedName>
        <fullName evidence="2">Uncharacterized protein</fullName>
    </submittedName>
</protein>
<keyword evidence="1" id="KW-1133">Transmembrane helix</keyword>
<dbReference type="RefSeq" id="WP_131679948.1">
    <property type="nucleotide sequence ID" value="NZ_JAPQLO010000013.1"/>
</dbReference>
<dbReference type="EMBL" id="SHDO01000010">
    <property type="protein sequence ID" value="MBX6980676.1"/>
    <property type="molecule type" value="Genomic_DNA"/>
</dbReference>
<proteinExistence type="predicted"/>
<reference evidence="2" key="1">
    <citation type="submission" date="2019-02" db="EMBL/GenBank/DDBJ databases">
        <title>Genomic characterization of isolates from hospital effluents in KZN, South Africa.</title>
        <authorList>
            <person name="Ntshobeni N."/>
            <person name="Allam M."/>
            <person name="Ismail A."/>
            <person name="Amoako D."/>
            <person name="Essack S."/>
            <person name="Chenia H."/>
        </authorList>
    </citation>
    <scope>NUCLEOTIDE SEQUENCE</scope>
    <source>
        <strain evidence="2">AFE97_S1</strain>
    </source>
</reference>
<feature type="transmembrane region" description="Helical" evidence="1">
    <location>
        <begin position="46"/>
        <end position="67"/>
    </location>
</feature>
<keyword evidence="1" id="KW-0472">Membrane</keyword>
<evidence type="ECO:0000313" key="2">
    <source>
        <dbReference type="EMBL" id="MBX6980676.1"/>
    </source>
</evidence>
<dbReference type="Proteomes" id="UP000824410">
    <property type="component" value="Unassembled WGS sequence"/>
</dbReference>
<accession>A0AAP2JY69</accession>
<keyword evidence="1" id="KW-0812">Transmembrane</keyword>
<dbReference type="AlphaFoldDB" id="A0AAP2JY69"/>
<organism evidence="2 3">
    <name type="scientific">Providencia rettgeri</name>
    <dbReference type="NCBI Taxonomy" id="587"/>
    <lineage>
        <taxon>Bacteria</taxon>
        <taxon>Pseudomonadati</taxon>
        <taxon>Pseudomonadota</taxon>
        <taxon>Gammaproteobacteria</taxon>
        <taxon>Enterobacterales</taxon>
        <taxon>Morganellaceae</taxon>
        <taxon>Providencia</taxon>
    </lineage>
</organism>
<evidence type="ECO:0000313" key="3">
    <source>
        <dbReference type="Proteomes" id="UP000824410"/>
    </source>
</evidence>
<sequence>MTSNNIKTILIKAPWKIIDELTSEFDSKAVKHERGPLCFSGGAIEWVQVAIPIGSASIGAIVTILVAKMQQNKRVKVTFNDNGSITSIDAPTKEQAIEICNELNKIKEIRIEP</sequence>